<organism evidence="3">
    <name type="scientific">Hexamita inflata</name>
    <dbReference type="NCBI Taxonomy" id="28002"/>
    <lineage>
        <taxon>Eukaryota</taxon>
        <taxon>Metamonada</taxon>
        <taxon>Diplomonadida</taxon>
        <taxon>Hexamitidae</taxon>
        <taxon>Hexamitinae</taxon>
        <taxon>Hexamita</taxon>
    </lineage>
</organism>
<feature type="compositionally biased region" description="Low complexity" evidence="2">
    <location>
        <begin position="374"/>
        <end position="386"/>
    </location>
</feature>
<evidence type="ECO:0000256" key="1">
    <source>
        <dbReference type="SAM" id="Coils"/>
    </source>
</evidence>
<keyword evidence="5" id="KW-1185">Reference proteome</keyword>
<evidence type="ECO:0000313" key="3">
    <source>
        <dbReference type="EMBL" id="CAI9918677.1"/>
    </source>
</evidence>
<dbReference type="EMBL" id="CAXDID020000245">
    <property type="protein sequence ID" value="CAL6063194.1"/>
    <property type="molecule type" value="Genomic_DNA"/>
</dbReference>
<evidence type="ECO:0000313" key="4">
    <source>
        <dbReference type="EMBL" id="CAL6063194.1"/>
    </source>
</evidence>
<feature type="coiled-coil region" evidence="1">
    <location>
        <begin position="194"/>
        <end position="228"/>
    </location>
</feature>
<accession>A0AA86NFB6</accession>
<protein>
    <submittedName>
        <fullName evidence="4">Hypothetical_protein</fullName>
    </submittedName>
</protein>
<dbReference type="Proteomes" id="UP001642409">
    <property type="component" value="Unassembled WGS sequence"/>
</dbReference>
<feature type="region of interest" description="Disordered" evidence="2">
    <location>
        <begin position="242"/>
        <end position="273"/>
    </location>
</feature>
<feature type="compositionally biased region" description="Basic and acidic residues" evidence="2">
    <location>
        <begin position="264"/>
        <end position="273"/>
    </location>
</feature>
<keyword evidence="1" id="KW-0175">Coiled coil</keyword>
<dbReference type="AlphaFoldDB" id="A0AA86NFB6"/>
<reference evidence="4 5" key="2">
    <citation type="submission" date="2024-07" db="EMBL/GenBank/DDBJ databases">
        <authorList>
            <person name="Akdeniz Z."/>
        </authorList>
    </citation>
    <scope>NUCLEOTIDE SEQUENCE [LARGE SCALE GENOMIC DNA]</scope>
</reference>
<name>A0AA86NFB6_9EUKA</name>
<dbReference type="EMBL" id="CATOUU010000166">
    <property type="protein sequence ID" value="CAI9918677.1"/>
    <property type="molecule type" value="Genomic_DNA"/>
</dbReference>
<comment type="caution">
    <text evidence="3">The sequence shown here is derived from an EMBL/GenBank/DDBJ whole genome shotgun (WGS) entry which is preliminary data.</text>
</comment>
<proteinExistence type="predicted"/>
<evidence type="ECO:0000256" key="2">
    <source>
        <dbReference type="SAM" id="MobiDB-lite"/>
    </source>
</evidence>
<gene>
    <name evidence="4" type="ORF">HINF_LOCUS50754</name>
    <name evidence="3" type="ORF">HINF_LOCUS6322</name>
</gene>
<reference evidence="3" key="1">
    <citation type="submission" date="2023-06" db="EMBL/GenBank/DDBJ databases">
        <authorList>
            <person name="Kurt Z."/>
        </authorList>
    </citation>
    <scope>NUCLEOTIDE SEQUENCE</scope>
</reference>
<sequence length="667" mass="77034">MSLQIPSPIIENEDINNMDSLYLTNEGKTTLAQLLSKGHTPEIERVKQEVKHAKPSDMTIQTTPQNQKQNQLQQSIPNPNWFLNSFGAQSKELSLSALQQSLTKELMFMEHLLDKSKPDYQMNNSQELRGSLKQGILMRLGYRAVEPTSSPEIDLNDIKSPPKAVEISNLSDSASSDVVKNQIISVDPEKEQKMMSQKEEVIDYKRQKAEMLRNIAEMKNEKNYITENVLLEPKENHYLKSNIEDNSENISRKSEFSSTAEDTQLNKKQQERIDKQNQKELLEKHQTLHKIDHVKEKLQKKLNSSPISKISIKKADSLTKSFNLSKSISKSDSDVKPKPKISRPSSKSLKSSSEPKTIKSPSLLKSKSVKDSAAKSTIKPKTPKSPSKAKKEPQNELEFDIDYKKLEKSIPKTNPYDVETKKTKQKIIEEQKMKDEKQLQEEMKKVSTINSFKKSEIIKMNLDEEVKQQILKLNEPIARSLSNSMSSKYSPNLNLSARKMQNSREMQNSQNEQVYSELSGSKRRIQEQMQKDLFSPSNNKLYTSVNESKLVKSESENILSERDSPQNIIHVNSVYNEKLLYSAFKNWQKLFILKQNEDQQTKQQKLAEIYKIFTLVRTQNCQRIALNRLRMYFRAKMFSNERKYKIAQNTFQLNNCFSKYAVEDQLS</sequence>
<feature type="compositionally biased region" description="Low complexity" evidence="2">
    <location>
        <begin position="342"/>
        <end position="366"/>
    </location>
</feature>
<feature type="region of interest" description="Disordered" evidence="2">
    <location>
        <begin position="326"/>
        <end position="402"/>
    </location>
</feature>
<evidence type="ECO:0000313" key="5">
    <source>
        <dbReference type="Proteomes" id="UP001642409"/>
    </source>
</evidence>